<name>A0A2I0AB41_9ASPA</name>
<dbReference type="EMBL" id="KZ452001">
    <property type="protein sequence ID" value="PKA52760.1"/>
    <property type="molecule type" value="Genomic_DNA"/>
</dbReference>
<accession>A0A2I0AB41</accession>
<reference evidence="2 3" key="1">
    <citation type="journal article" date="2017" name="Nature">
        <title>The Apostasia genome and the evolution of orchids.</title>
        <authorList>
            <person name="Zhang G.Q."/>
            <person name="Liu K.W."/>
            <person name="Li Z."/>
            <person name="Lohaus R."/>
            <person name="Hsiao Y.Y."/>
            <person name="Niu S.C."/>
            <person name="Wang J.Y."/>
            <person name="Lin Y.C."/>
            <person name="Xu Q."/>
            <person name="Chen L.J."/>
            <person name="Yoshida K."/>
            <person name="Fujiwara S."/>
            <person name="Wang Z.W."/>
            <person name="Zhang Y.Q."/>
            <person name="Mitsuda N."/>
            <person name="Wang M."/>
            <person name="Liu G.H."/>
            <person name="Pecoraro L."/>
            <person name="Huang H.X."/>
            <person name="Xiao X.J."/>
            <person name="Lin M."/>
            <person name="Wu X.Y."/>
            <person name="Wu W.L."/>
            <person name="Chen Y.Y."/>
            <person name="Chang S.B."/>
            <person name="Sakamoto S."/>
            <person name="Ohme-Takagi M."/>
            <person name="Yagi M."/>
            <person name="Zeng S.J."/>
            <person name="Shen C.Y."/>
            <person name="Yeh C.M."/>
            <person name="Luo Y.B."/>
            <person name="Tsai W.C."/>
            <person name="Van de Peer Y."/>
            <person name="Liu Z.J."/>
        </authorList>
    </citation>
    <scope>NUCLEOTIDE SEQUENCE [LARGE SCALE GENOMIC DNA]</scope>
    <source>
        <strain evidence="3">cv. Shenzhen</strain>
        <tissue evidence="2">Stem</tissue>
    </source>
</reference>
<feature type="region of interest" description="Disordered" evidence="1">
    <location>
        <begin position="102"/>
        <end position="125"/>
    </location>
</feature>
<feature type="compositionally biased region" description="Basic and acidic residues" evidence="1">
    <location>
        <begin position="156"/>
        <end position="167"/>
    </location>
</feature>
<protein>
    <submittedName>
        <fullName evidence="2">Uncharacterized protein</fullName>
    </submittedName>
</protein>
<sequence length="167" mass="17955">MDDGHLQETDSTLKVCLQLAIPVEKEGTSVTPNSVVWLEQMEDDRAQTGKANGASVEFLDSFRAMQEPEVMESTPLEGLSPTQSGGYMCGCLDGRRCLARRPRAGGQQRATTGRRSARTLARKASAHCRRGSLQCATQRADDAAATCAPVTRGGKHKDASNQRCSEG</sequence>
<evidence type="ECO:0000256" key="1">
    <source>
        <dbReference type="SAM" id="MobiDB-lite"/>
    </source>
</evidence>
<dbReference type="AlphaFoldDB" id="A0A2I0AB41"/>
<proteinExistence type="predicted"/>
<feature type="region of interest" description="Disordered" evidence="1">
    <location>
        <begin position="148"/>
        <end position="167"/>
    </location>
</feature>
<organism evidence="2 3">
    <name type="scientific">Apostasia shenzhenica</name>
    <dbReference type="NCBI Taxonomy" id="1088818"/>
    <lineage>
        <taxon>Eukaryota</taxon>
        <taxon>Viridiplantae</taxon>
        <taxon>Streptophyta</taxon>
        <taxon>Embryophyta</taxon>
        <taxon>Tracheophyta</taxon>
        <taxon>Spermatophyta</taxon>
        <taxon>Magnoliopsida</taxon>
        <taxon>Liliopsida</taxon>
        <taxon>Asparagales</taxon>
        <taxon>Orchidaceae</taxon>
        <taxon>Apostasioideae</taxon>
        <taxon>Apostasia</taxon>
    </lineage>
</organism>
<evidence type="ECO:0000313" key="3">
    <source>
        <dbReference type="Proteomes" id="UP000236161"/>
    </source>
</evidence>
<keyword evidence="3" id="KW-1185">Reference proteome</keyword>
<feature type="compositionally biased region" description="Basic residues" evidence="1">
    <location>
        <begin position="115"/>
        <end position="125"/>
    </location>
</feature>
<gene>
    <name evidence="2" type="ORF">AXF42_Ash001741</name>
</gene>
<dbReference type="Proteomes" id="UP000236161">
    <property type="component" value="Unassembled WGS sequence"/>
</dbReference>
<evidence type="ECO:0000313" key="2">
    <source>
        <dbReference type="EMBL" id="PKA52760.1"/>
    </source>
</evidence>